<dbReference type="GO" id="GO:0006302">
    <property type="term" value="P:double-strand break repair"/>
    <property type="evidence" value="ECO:0007669"/>
    <property type="project" value="TreeGrafter"/>
</dbReference>
<name>A0A8R1VZA6_ACYPI</name>
<keyword evidence="10" id="KW-0863">Zinc-finger</keyword>
<evidence type="ECO:0000256" key="1">
    <source>
        <dbReference type="ARBA" id="ARBA00001946"/>
    </source>
</evidence>
<sequence>MEEPSEDKLFVAEKSKSNRAKCKKCKEVLNQGALRIAKVVANPFGDGKMMAWHHPQCLVTVFSKQRASTAKITCVDDIGGWDGLSMEHQNEILMTFPDIPKEKLKTHDDEEPGKKDTPNKKKPKAKPVPSSPPTQDYYFKDFRKLCLSLSQENSHLQKTAIFKEFIDKILSKEHSNETRAESMFLWCKMLLPNSEKRIYNLQSKQLIKLYSQLFKQNVNLMLEDLEKGDVAETIRIFFEKSNNVDVKPASKSTLTLAKVNSFLDKLSIETTEVAQTALFKSIAKLCTGNDLKMIIRLVMHDLRINCGPKFILGALHSDAYEAYQTSHDLKSVVQNACSCDSSKIASNGKMNIKLSLLTPILPMLAEPCKNLDDFFKKCPNGIYSEIKYDGERVQLHKSETQFKFFSRSLKPVLGHKVDLFKQYIPKAFQHGKEIILDCEVLMYDHKTNKPLPFGTLGIHKKSKFEDANPCLFVFDCMYYNGVSLLDRTIVERRKILMQNMTPIKGHIMFSEVKELHNTKELKLMVEHVLKQGLEGLVLKDLTGVYEPGKRHWQKIKKDYLFDGSMADSADLVVLGAWFGTGNKGGMMSIFLMGCYNEAKKKWCTVTKVHGGHDDKTLERLQGELKMIKISKDPEKVPEWLKCTKTMIPDFVAEDPKKMPVWEISGAEFSQAEVHTANGISIRFPRVTKIRNDKDWKTATSLTELQNLYEASKETNNLSIFSNLSPEKNTSSDNDLQSSPEKRNKIKRTLETAVTESSPLKMNTEIPVKRAKLSDERRRRLPDLFTGIRVVVPDSISKNTFLRYFIAYGGTPLNSSNELAPTHVIVQKKEHNRSSEKPMKEEKKEKKKSLNATAVCAQWFWDSIRKGTQLPTENYQ</sequence>
<dbReference type="GO" id="GO:0005524">
    <property type="term" value="F:ATP binding"/>
    <property type="evidence" value="ECO:0007669"/>
    <property type="project" value="UniProtKB-KW"/>
</dbReference>
<dbReference type="Gene3D" id="3.30.1740.10">
    <property type="entry name" value="Zinc finger, PARP-type"/>
    <property type="match status" value="1"/>
</dbReference>
<keyword evidence="5" id="KW-0132">Cell division</keyword>
<evidence type="ECO:0000256" key="19">
    <source>
        <dbReference type="RuleBase" id="RU000617"/>
    </source>
</evidence>
<evidence type="ECO:0000256" key="5">
    <source>
        <dbReference type="ARBA" id="ARBA00022618"/>
    </source>
</evidence>
<dbReference type="InterPro" id="IPR012310">
    <property type="entry name" value="DNA_ligase_ATP-dep_cent"/>
</dbReference>
<feature type="compositionally biased region" description="Polar residues" evidence="21">
    <location>
        <begin position="720"/>
        <end position="738"/>
    </location>
</feature>
<dbReference type="Gene3D" id="3.40.50.10190">
    <property type="entry name" value="BRCT domain"/>
    <property type="match status" value="1"/>
</dbReference>
<dbReference type="SUPFAM" id="SSF52113">
    <property type="entry name" value="BRCT domain"/>
    <property type="match status" value="1"/>
</dbReference>
<evidence type="ECO:0000256" key="4">
    <source>
        <dbReference type="ARBA" id="ARBA00022598"/>
    </source>
</evidence>
<dbReference type="SUPFAM" id="SSF50249">
    <property type="entry name" value="Nucleic acid-binding proteins"/>
    <property type="match status" value="1"/>
</dbReference>
<comment type="subcellular location">
    <subcellularLocation>
        <location evidence="2">Nucleus</location>
    </subcellularLocation>
</comment>
<dbReference type="Gene3D" id="3.30.1490.70">
    <property type="match status" value="1"/>
</dbReference>
<dbReference type="InterPro" id="IPR031916">
    <property type="entry name" value="LIG3_BRCT"/>
</dbReference>
<dbReference type="InterPro" id="IPR016059">
    <property type="entry name" value="DNA_ligase_ATP-dep_CS"/>
</dbReference>
<keyword evidence="4 19" id="KW-0436">Ligase</keyword>
<dbReference type="EC" id="6.5.1.1" evidence="19"/>
<dbReference type="InterPro" id="IPR012340">
    <property type="entry name" value="NA-bd_OB-fold"/>
</dbReference>
<dbReference type="Pfam" id="PF01068">
    <property type="entry name" value="DNA_ligase_A_M"/>
    <property type="match status" value="1"/>
</dbReference>
<evidence type="ECO:0000256" key="10">
    <source>
        <dbReference type="ARBA" id="ARBA00022771"/>
    </source>
</evidence>
<evidence type="ECO:0000256" key="17">
    <source>
        <dbReference type="ARBA" id="ARBA00023306"/>
    </source>
</evidence>
<dbReference type="InterPro" id="IPR036599">
    <property type="entry name" value="DNA_ligase_N_sf"/>
</dbReference>
<dbReference type="InterPro" id="IPR001510">
    <property type="entry name" value="Znf_PARP"/>
</dbReference>
<feature type="domain" description="PARP-type" evidence="22">
    <location>
        <begin position="10"/>
        <end position="100"/>
    </location>
</feature>
<evidence type="ECO:0000313" key="26">
    <source>
        <dbReference type="Proteomes" id="UP000007819"/>
    </source>
</evidence>
<dbReference type="PROSITE" id="PS00697">
    <property type="entry name" value="DNA_LIGASE_A1"/>
    <property type="match status" value="1"/>
</dbReference>
<feature type="region of interest" description="Disordered" evidence="21">
    <location>
        <begin position="97"/>
        <end position="135"/>
    </location>
</feature>
<comment type="catalytic activity">
    <reaction evidence="18 19">
        <text>ATP + (deoxyribonucleotide)n-3'-hydroxyl + 5'-phospho-(deoxyribonucleotide)m = (deoxyribonucleotide)n+m + AMP + diphosphate.</text>
        <dbReference type="EC" id="6.5.1.1"/>
    </reaction>
</comment>
<keyword evidence="6" id="KW-0235">DNA replication</keyword>
<dbReference type="GO" id="GO:0071897">
    <property type="term" value="P:DNA biosynthetic process"/>
    <property type="evidence" value="ECO:0007669"/>
    <property type="project" value="InterPro"/>
</dbReference>
<dbReference type="CDD" id="cd07902">
    <property type="entry name" value="Adenylation_DNA_ligase_III"/>
    <property type="match status" value="1"/>
</dbReference>
<dbReference type="PROSITE" id="PS50064">
    <property type="entry name" value="ZF_PARP_2"/>
    <property type="match status" value="1"/>
</dbReference>
<evidence type="ECO:0000256" key="20">
    <source>
        <dbReference type="RuleBase" id="RU004196"/>
    </source>
</evidence>
<keyword evidence="16" id="KW-0539">Nucleus</keyword>
<dbReference type="OrthoDB" id="206088at2759"/>
<feature type="region of interest" description="Disordered" evidence="21">
    <location>
        <begin position="720"/>
        <end position="746"/>
    </location>
</feature>
<dbReference type="KEGG" id="api:100162887"/>
<reference evidence="25" key="2">
    <citation type="submission" date="2022-06" db="UniProtKB">
        <authorList>
            <consortium name="EnsemblMetazoa"/>
        </authorList>
    </citation>
    <scope>IDENTIFICATION</scope>
</reference>
<organism evidence="25 26">
    <name type="scientific">Acyrthosiphon pisum</name>
    <name type="common">Pea aphid</name>
    <dbReference type="NCBI Taxonomy" id="7029"/>
    <lineage>
        <taxon>Eukaryota</taxon>
        <taxon>Metazoa</taxon>
        <taxon>Ecdysozoa</taxon>
        <taxon>Arthropoda</taxon>
        <taxon>Hexapoda</taxon>
        <taxon>Insecta</taxon>
        <taxon>Pterygota</taxon>
        <taxon>Neoptera</taxon>
        <taxon>Paraneoptera</taxon>
        <taxon>Hemiptera</taxon>
        <taxon>Sternorrhyncha</taxon>
        <taxon>Aphidomorpha</taxon>
        <taxon>Aphidoidea</taxon>
        <taxon>Aphididae</taxon>
        <taxon>Macrosiphini</taxon>
        <taxon>Acyrthosiphon</taxon>
    </lineage>
</organism>
<dbReference type="Gene3D" id="2.40.50.140">
    <property type="entry name" value="Nucleic acid-binding proteins"/>
    <property type="match status" value="1"/>
</dbReference>
<dbReference type="Pfam" id="PF00645">
    <property type="entry name" value="zf-PARP"/>
    <property type="match status" value="1"/>
</dbReference>
<dbReference type="GO" id="GO:0051301">
    <property type="term" value="P:cell division"/>
    <property type="evidence" value="ECO:0007669"/>
    <property type="project" value="UniProtKB-KW"/>
</dbReference>
<dbReference type="SUPFAM" id="SSF57716">
    <property type="entry name" value="Glucocorticoid receptor-like (DNA-binding domain)"/>
    <property type="match status" value="1"/>
</dbReference>
<comment type="cofactor">
    <cofactor evidence="1">
        <name>Mg(2+)</name>
        <dbReference type="ChEBI" id="CHEBI:18420"/>
    </cofactor>
</comment>
<keyword evidence="14 19" id="KW-0233">DNA recombination</keyword>
<dbReference type="Pfam" id="PF04679">
    <property type="entry name" value="DNA_ligase_A_C"/>
    <property type="match status" value="1"/>
</dbReference>
<dbReference type="InterPro" id="IPR012308">
    <property type="entry name" value="DNA_ligase_ATP-dep_N"/>
</dbReference>
<dbReference type="GO" id="GO:0006310">
    <property type="term" value="P:DNA recombination"/>
    <property type="evidence" value="ECO:0007669"/>
    <property type="project" value="UniProtKB-KW"/>
</dbReference>
<dbReference type="PANTHER" id="PTHR45674:SF9">
    <property type="entry name" value="DNA LIGASE 3"/>
    <property type="match status" value="1"/>
</dbReference>
<feature type="domain" description="BRCT" evidence="24">
    <location>
        <begin position="779"/>
        <end position="875"/>
    </location>
</feature>
<keyword evidence="9 19" id="KW-0227">DNA damage</keyword>
<dbReference type="InterPro" id="IPR001357">
    <property type="entry name" value="BRCT_dom"/>
</dbReference>
<dbReference type="GO" id="GO:0006273">
    <property type="term" value="P:lagging strand elongation"/>
    <property type="evidence" value="ECO:0007669"/>
    <property type="project" value="TreeGrafter"/>
</dbReference>
<dbReference type="SMART" id="SM01336">
    <property type="entry name" value="zf-PARP"/>
    <property type="match status" value="1"/>
</dbReference>
<dbReference type="InterPro" id="IPR036957">
    <property type="entry name" value="Znf_PARP_sf"/>
</dbReference>
<dbReference type="Proteomes" id="UP000007819">
    <property type="component" value="Chromosome X"/>
</dbReference>
<evidence type="ECO:0000259" key="24">
    <source>
        <dbReference type="PROSITE" id="PS50172"/>
    </source>
</evidence>
<dbReference type="EnsemblMetazoa" id="XM_001943654.5">
    <property type="protein sequence ID" value="XP_001943689.1"/>
    <property type="gene ID" value="LOC100162887"/>
</dbReference>
<evidence type="ECO:0000259" key="22">
    <source>
        <dbReference type="PROSITE" id="PS50064"/>
    </source>
</evidence>
<dbReference type="NCBIfam" id="TIGR00574">
    <property type="entry name" value="dnl1"/>
    <property type="match status" value="1"/>
</dbReference>
<dbReference type="RefSeq" id="XP_001943689.1">
    <property type="nucleotide sequence ID" value="XM_001943654.4"/>
</dbReference>
<evidence type="ECO:0000313" key="25">
    <source>
        <dbReference type="EnsemblMetazoa" id="XP_001943689.1"/>
    </source>
</evidence>
<evidence type="ECO:0000259" key="23">
    <source>
        <dbReference type="PROSITE" id="PS50160"/>
    </source>
</evidence>
<dbReference type="InterPro" id="IPR050191">
    <property type="entry name" value="ATP-dep_DNA_ligase"/>
</dbReference>
<proteinExistence type="inferred from homology"/>
<evidence type="ECO:0000256" key="2">
    <source>
        <dbReference type="ARBA" id="ARBA00004123"/>
    </source>
</evidence>
<dbReference type="GO" id="GO:0003677">
    <property type="term" value="F:DNA binding"/>
    <property type="evidence" value="ECO:0007669"/>
    <property type="project" value="InterPro"/>
</dbReference>
<keyword evidence="17" id="KW-0131">Cell cycle</keyword>
<evidence type="ECO:0000256" key="6">
    <source>
        <dbReference type="ARBA" id="ARBA00022705"/>
    </source>
</evidence>
<evidence type="ECO:0000256" key="12">
    <source>
        <dbReference type="ARBA" id="ARBA00022840"/>
    </source>
</evidence>
<dbReference type="GO" id="GO:0003910">
    <property type="term" value="F:DNA ligase (ATP) activity"/>
    <property type="evidence" value="ECO:0007669"/>
    <property type="project" value="UniProtKB-EC"/>
</dbReference>
<dbReference type="Gene3D" id="3.30.470.30">
    <property type="entry name" value="DNA ligase/mRNA capping enzyme"/>
    <property type="match status" value="1"/>
</dbReference>
<keyword evidence="15 19" id="KW-0234">DNA repair</keyword>
<dbReference type="OMA" id="GRWCTVT"/>
<comment type="similarity">
    <text evidence="3 20">Belongs to the ATP-dependent DNA ligase family.</text>
</comment>
<dbReference type="GO" id="GO:0070421">
    <property type="term" value="C:DNA ligase III-XRCC1 complex"/>
    <property type="evidence" value="ECO:0007669"/>
    <property type="project" value="TreeGrafter"/>
</dbReference>
<protein>
    <recommendedName>
        <fullName evidence="19">DNA ligase</fullName>
        <ecNumber evidence="19">6.5.1.1</ecNumber>
    </recommendedName>
</protein>
<dbReference type="InterPro" id="IPR000977">
    <property type="entry name" value="DNA_ligase_ATP-dep"/>
</dbReference>
<feature type="domain" description="ATP-dependent DNA ligase family profile" evidence="23">
    <location>
        <begin position="462"/>
        <end position="596"/>
    </location>
</feature>
<dbReference type="PROSITE" id="PS50160">
    <property type="entry name" value="DNA_LIGASE_A3"/>
    <property type="match status" value="1"/>
</dbReference>
<dbReference type="SUPFAM" id="SSF117018">
    <property type="entry name" value="ATP-dependent DNA ligase DNA-binding domain"/>
    <property type="match status" value="1"/>
</dbReference>
<dbReference type="FunFam" id="2.40.50.140:FF:000085">
    <property type="entry name" value="DNA ligase"/>
    <property type="match status" value="1"/>
</dbReference>
<keyword evidence="8 19" id="KW-0547">Nucleotide-binding</keyword>
<reference evidence="26" key="1">
    <citation type="submission" date="2010-06" db="EMBL/GenBank/DDBJ databases">
        <authorList>
            <person name="Jiang H."/>
            <person name="Abraham K."/>
            <person name="Ali S."/>
            <person name="Alsbrooks S.L."/>
            <person name="Anim B.N."/>
            <person name="Anosike U.S."/>
            <person name="Attaway T."/>
            <person name="Bandaranaike D.P."/>
            <person name="Battles P.K."/>
            <person name="Bell S.N."/>
            <person name="Bell A.V."/>
            <person name="Beltran B."/>
            <person name="Bickham C."/>
            <person name="Bustamante Y."/>
            <person name="Caleb T."/>
            <person name="Canada A."/>
            <person name="Cardenas V."/>
            <person name="Carter K."/>
            <person name="Chacko J."/>
            <person name="Chandrabose M.N."/>
            <person name="Chavez D."/>
            <person name="Chavez A."/>
            <person name="Chen L."/>
            <person name="Chu H.-S."/>
            <person name="Claassen K.J."/>
            <person name="Cockrell R."/>
            <person name="Collins M."/>
            <person name="Cooper J.A."/>
            <person name="Cree A."/>
            <person name="Curry S.M."/>
            <person name="Da Y."/>
            <person name="Dao M.D."/>
            <person name="Das B."/>
            <person name="Davila M.-L."/>
            <person name="Davy-Carroll L."/>
            <person name="Denson S."/>
            <person name="Dinh H."/>
            <person name="Ebong V.E."/>
            <person name="Edwards J.R."/>
            <person name="Egan A."/>
            <person name="El-Daye J."/>
            <person name="Escobedo L."/>
            <person name="Fernandez S."/>
            <person name="Fernando P.R."/>
            <person name="Flagg N."/>
            <person name="Forbes L.D."/>
            <person name="Fowler R.G."/>
            <person name="Fu Q."/>
            <person name="Gabisi R.A."/>
            <person name="Ganer J."/>
            <person name="Garbino Pronczuk A."/>
            <person name="Garcia R.M."/>
            <person name="Garner T."/>
            <person name="Garrett T.E."/>
            <person name="Gonzalez D.A."/>
            <person name="Hamid H."/>
            <person name="Hawkins E.S."/>
            <person name="Hirani K."/>
            <person name="Hogues M.E."/>
            <person name="Hollins B."/>
            <person name="Hsiao C.-H."/>
            <person name="Jabil R."/>
            <person name="James M.L."/>
            <person name="Jhangiani S.N."/>
            <person name="Johnson B."/>
            <person name="Johnson Q."/>
            <person name="Joshi V."/>
            <person name="Kalu J.B."/>
            <person name="Kam C."/>
            <person name="Kashfia A."/>
            <person name="Keebler J."/>
            <person name="Kisamo H."/>
            <person name="Kovar C.L."/>
            <person name="Lago L.A."/>
            <person name="Lai C.-Y."/>
            <person name="Laidlaw J."/>
            <person name="Lara F."/>
            <person name="Le T.-K."/>
            <person name="Lee S.L."/>
            <person name="Legall F.H."/>
            <person name="Lemon S.J."/>
            <person name="Lewis L.R."/>
            <person name="Li B."/>
            <person name="Liu Y."/>
            <person name="Liu Y.-S."/>
            <person name="Lopez J."/>
            <person name="Lozado R.J."/>
            <person name="Lu J."/>
            <person name="Madu R.C."/>
            <person name="Maheshwari M."/>
            <person name="Maheshwari R."/>
            <person name="Malloy K."/>
            <person name="Martinez E."/>
            <person name="Mathew T."/>
            <person name="Mercado I.C."/>
            <person name="Mercado C."/>
            <person name="Meyer B."/>
            <person name="Montgomery K."/>
            <person name="Morgan M.B."/>
            <person name="Munidasa M."/>
            <person name="Nazareth L.V."/>
            <person name="Nelson J."/>
            <person name="Ng B.M."/>
            <person name="Nguyen N.B."/>
            <person name="Nguyen P.Q."/>
            <person name="Nguyen T."/>
            <person name="Obregon M."/>
            <person name="Okwuonu G.O."/>
            <person name="Onwere C.G."/>
            <person name="Orozco G."/>
            <person name="Parra A."/>
            <person name="Patel S."/>
            <person name="Patil S."/>
            <person name="Perez A."/>
            <person name="Perez Y."/>
            <person name="Pham C."/>
            <person name="Primus E.L."/>
            <person name="Pu L.-L."/>
            <person name="Puazo M."/>
            <person name="Qin X."/>
            <person name="Quiroz J.B."/>
            <person name="Reese J."/>
            <person name="Richards S."/>
            <person name="Rives C.M."/>
            <person name="Robberts R."/>
            <person name="Ruiz S.J."/>
            <person name="Ruiz M.J."/>
            <person name="Santibanez J."/>
            <person name="Schneider B.W."/>
            <person name="Sisson I."/>
            <person name="Smith M."/>
            <person name="Sodergren E."/>
            <person name="Song X.-Z."/>
            <person name="Song B.B."/>
            <person name="Summersgill H."/>
            <person name="Thelus R."/>
            <person name="Thornton R.D."/>
            <person name="Trejos Z.Y."/>
            <person name="Usmani K."/>
            <person name="Vattathil S."/>
            <person name="Villasana D."/>
            <person name="Walker D.L."/>
            <person name="Wang S."/>
            <person name="Wang K."/>
            <person name="White C.S."/>
            <person name="Williams A.C."/>
            <person name="Williamson J."/>
            <person name="Wilson K."/>
            <person name="Woghiren I.O."/>
            <person name="Woodworth J.R."/>
            <person name="Worley K.C."/>
            <person name="Wright R.A."/>
            <person name="Wu W."/>
            <person name="Young L."/>
            <person name="Zhang L."/>
            <person name="Zhang J."/>
            <person name="Zhu Y."/>
            <person name="Muzny D.M."/>
            <person name="Weinstock G."/>
            <person name="Gibbs R.A."/>
        </authorList>
    </citation>
    <scope>NUCLEOTIDE SEQUENCE [LARGE SCALE GENOMIC DNA]</scope>
    <source>
        <strain evidence="26">LSR1</strain>
    </source>
</reference>
<dbReference type="Pfam" id="PF04675">
    <property type="entry name" value="DNA_ligase_A_N"/>
    <property type="match status" value="1"/>
</dbReference>
<keyword evidence="13" id="KW-0460">Magnesium</keyword>
<feature type="compositionally biased region" description="Basic and acidic residues" evidence="21">
    <location>
        <begin position="99"/>
        <end position="119"/>
    </location>
</feature>
<evidence type="ECO:0000256" key="9">
    <source>
        <dbReference type="ARBA" id="ARBA00022763"/>
    </source>
</evidence>
<evidence type="ECO:0000256" key="13">
    <source>
        <dbReference type="ARBA" id="ARBA00022842"/>
    </source>
</evidence>
<dbReference type="AlphaFoldDB" id="A0A8R1VZA6"/>
<dbReference type="Pfam" id="PF16759">
    <property type="entry name" value="LIG3_BRCT"/>
    <property type="match status" value="1"/>
</dbReference>
<feature type="region of interest" description="Disordered" evidence="21">
    <location>
        <begin position="828"/>
        <end position="848"/>
    </location>
</feature>
<keyword evidence="12 19" id="KW-0067">ATP-binding</keyword>
<evidence type="ECO:0000256" key="11">
    <source>
        <dbReference type="ARBA" id="ARBA00022833"/>
    </source>
</evidence>
<evidence type="ECO:0000256" key="8">
    <source>
        <dbReference type="ARBA" id="ARBA00022741"/>
    </source>
</evidence>
<dbReference type="CDD" id="cd07967">
    <property type="entry name" value="OBF_DNA_ligase_III"/>
    <property type="match status" value="1"/>
</dbReference>
<evidence type="ECO:0000256" key="7">
    <source>
        <dbReference type="ARBA" id="ARBA00022723"/>
    </source>
</evidence>
<dbReference type="SUPFAM" id="SSF56091">
    <property type="entry name" value="DNA ligase/mRNA capping enzyme, catalytic domain"/>
    <property type="match status" value="1"/>
</dbReference>
<dbReference type="InterPro" id="IPR036420">
    <property type="entry name" value="BRCT_dom_sf"/>
</dbReference>
<dbReference type="GO" id="GO:0008270">
    <property type="term" value="F:zinc ion binding"/>
    <property type="evidence" value="ECO:0007669"/>
    <property type="project" value="UniProtKB-KW"/>
</dbReference>
<accession>A0A8R1VZA6</accession>
<keyword evidence="11" id="KW-0862">Zinc</keyword>
<dbReference type="SMART" id="SM00292">
    <property type="entry name" value="BRCT"/>
    <property type="match status" value="1"/>
</dbReference>
<evidence type="ECO:0000256" key="21">
    <source>
        <dbReference type="SAM" id="MobiDB-lite"/>
    </source>
</evidence>
<dbReference type="PROSITE" id="PS00333">
    <property type="entry name" value="DNA_LIGASE_A2"/>
    <property type="match status" value="1"/>
</dbReference>
<dbReference type="GeneID" id="100162887"/>
<evidence type="ECO:0000256" key="16">
    <source>
        <dbReference type="ARBA" id="ARBA00023242"/>
    </source>
</evidence>
<evidence type="ECO:0000256" key="18">
    <source>
        <dbReference type="ARBA" id="ARBA00034003"/>
    </source>
</evidence>
<feature type="compositionally biased region" description="Basic and acidic residues" evidence="21">
    <location>
        <begin position="828"/>
        <end position="843"/>
    </location>
</feature>
<dbReference type="Gene3D" id="1.10.3260.10">
    <property type="entry name" value="DNA ligase, ATP-dependent, N-terminal domain"/>
    <property type="match status" value="1"/>
</dbReference>
<dbReference type="CTD" id="41518"/>
<keyword evidence="26" id="KW-1185">Reference proteome</keyword>
<keyword evidence="7" id="KW-0479">Metal-binding</keyword>
<dbReference type="PROSITE" id="PS50172">
    <property type="entry name" value="BRCT"/>
    <property type="match status" value="1"/>
</dbReference>
<dbReference type="InterPro" id="IPR012309">
    <property type="entry name" value="DNA_ligase_ATP-dep_C"/>
</dbReference>
<evidence type="ECO:0000256" key="14">
    <source>
        <dbReference type="ARBA" id="ARBA00023172"/>
    </source>
</evidence>
<evidence type="ECO:0000256" key="3">
    <source>
        <dbReference type="ARBA" id="ARBA00007572"/>
    </source>
</evidence>
<evidence type="ECO:0000256" key="15">
    <source>
        <dbReference type="ARBA" id="ARBA00023204"/>
    </source>
</evidence>
<dbReference type="PANTHER" id="PTHR45674">
    <property type="entry name" value="DNA LIGASE 1/3 FAMILY MEMBER"/>
    <property type="match status" value="1"/>
</dbReference>
<dbReference type="FunFam" id="3.30.470.30:FF:000003">
    <property type="entry name" value="DNA ligase"/>
    <property type="match status" value="1"/>
</dbReference>